<feature type="transmembrane region" description="Helical" evidence="7">
    <location>
        <begin position="294"/>
        <end position="316"/>
    </location>
</feature>
<dbReference type="Pfam" id="PF07690">
    <property type="entry name" value="MFS_1"/>
    <property type="match status" value="1"/>
</dbReference>
<feature type="transmembrane region" description="Helical" evidence="7">
    <location>
        <begin position="400"/>
        <end position="422"/>
    </location>
</feature>
<dbReference type="PANTHER" id="PTHR43266">
    <property type="entry name" value="MACROLIDE-EFFLUX PROTEIN"/>
    <property type="match status" value="1"/>
</dbReference>
<feature type="domain" description="Phospholipid/glycerol acyltransferase" evidence="8">
    <location>
        <begin position="455"/>
        <end position="571"/>
    </location>
</feature>
<gene>
    <name evidence="9" type="ORF">DSLASN_48070</name>
</gene>
<feature type="transmembrane region" description="Helical" evidence="7">
    <location>
        <begin position="263"/>
        <end position="282"/>
    </location>
</feature>
<reference evidence="9 10" key="1">
    <citation type="submission" date="2021-02" db="EMBL/GenBank/DDBJ databases">
        <title>Complete genome of Desulfoluna sp. strain ASN36.</title>
        <authorList>
            <person name="Takahashi A."/>
            <person name="Kojima H."/>
            <person name="Fukui M."/>
        </authorList>
    </citation>
    <scope>NUCLEOTIDE SEQUENCE [LARGE SCALE GENOMIC DNA]</scope>
    <source>
        <strain evidence="9 10">ASN36</strain>
    </source>
</reference>
<protein>
    <submittedName>
        <fullName evidence="9">MFS transporter</fullName>
    </submittedName>
</protein>
<evidence type="ECO:0000313" key="9">
    <source>
        <dbReference type="EMBL" id="BCS99175.1"/>
    </source>
</evidence>
<feature type="transmembrane region" description="Helical" evidence="7">
    <location>
        <begin position="54"/>
        <end position="74"/>
    </location>
</feature>
<keyword evidence="3" id="KW-1003">Cell membrane</keyword>
<dbReference type="CDD" id="cd06173">
    <property type="entry name" value="MFS_MefA_like"/>
    <property type="match status" value="1"/>
</dbReference>
<dbReference type="InterPro" id="IPR002123">
    <property type="entry name" value="Plipid/glycerol_acylTrfase"/>
</dbReference>
<sequence>MQKNQHAPSSLLKTRRFAPFFWTQFAGAFNDNLFKNVLMLLLAFRAAQPGQTDILMNLAAGLFILPFFLFSSLAGQIADKYEKGRLIRMVKIAEIGIMGAGAAALMMGSTASLLALLFLMGTQSAFFGPVKYSIMPQHLEDSEIIGGNALVEMGTFVAILAGTIVGGILTQVPTIFPAMAVIATAIAGWLVSRKIPEAPAASPHLVINWNILSQTARTLSYAKKEKTVFLSILGISWFWFLGACYVTQIPAWTKSVLHSTEGVATLLLAMFSIGIGAGSMLCEYLSGKKVEYGLVPIGSLGLSLFGIHLALNGALAAPEVPHSLFGFLAAKGSVPILIDLVLIGIFGGLYIVPLFAIVQTRSEESHRSRIIAANNILNALFMVGAAILGAVFLGPLGLSIPALFLTITLMNIAVAVYIYTLVPEFTMRCLVWVITHLFYRINHENLDKIPTEGPAVIVCNHVSYMDALIIGSCCRRPVRFVMDKGIFGIPVLNFIFRTGKTIPITSRRKDPETYTNAFDRIAEELENGEIVCIFPEGKLTRDGDIDIFKSGIEKIIERTPAPVIPTALKGLWGSFFSHKDGSALAKRPRRLYSKIHFTVGDAVAPEHATADGLHSLVLALRGDHA</sequence>
<dbReference type="EMBL" id="AP024488">
    <property type="protein sequence ID" value="BCS99175.1"/>
    <property type="molecule type" value="Genomic_DNA"/>
</dbReference>
<feature type="transmembrane region" description="Helical" evidence="7">
    <location>
        <begin position="20"/>
        <end position="42"/>
    </location>
</feature>
<dbReference type="CDD" id="cd07989">
    <property type="entry name" value="LPLAT_AGPAT-like"/>
    <property type="match status" value="1"/>
</dbReference>
<dbReference type="Pfam" id="PF01553">
    <property type="entry name" value="Acyltransferase"/>
    <property type="match status" value="1"/>
</dbReference>
<name>A0ABM7PNR7_9BACT</name>
<comment type="subcellular location">
    <subcellularLocation>
        <location evidence="1">Cell membrane</location>
        <topology evidence="1">Multi-pass membrane protein</topology>
    </subcellularLocation>
</comment>
<dbReference type="SUPFAM" id="SSF69593">
    <property type="entry name" value="Glycerol-3-phosphate (1)-acyltransferase"/>
    <property type="match status" value="1"/>
</dbReference>
<evidence type="ECO:0000259" key="8">
    <source>
        <dbReference type="SMART" id="SM00563"/>
    </source>
</evidence>
<dbReference type="RefSeq" id="WP_236890525.1">
    <property type="nucleotide sequence ID" value="NZ_AP024488.1"/>
</dbReference>
<accession>A0ABM7PNR7</accession>
<evidence type="ECO:0000256" key="2">
    <source>
        <dbReference type="ARBA" id="ARBA00022448"/>
    </source>
</evidence>
<keyword evidence="2" id="KW-0813">Transport</keyword>
<feature type="transmembrane region" description="Helical" evidence="7">
    <location>
        <begin position="175"/>
        <end position="192"/>
    </location>
</feature>
<evidence type="ECO:0000256" key="1">
    <source>
        <dbReference type="ARBA" id="ARBA00004651"/>
    </source>
</evidence>
<organism evidence="9 10">
    <name type="scientific">Desulfoluna limicola</name>
    <dbReference type="NCBI Taxonomy" id="2810562"/>
    <lineage>
        <taxon>Bacteria</taxon>
        <taxon>Pseudomonadati</taxon>
        <taxon>Thermodesulfobacteriota</taxon>
        <taxon>Desulfobacteria</taxon>
        <taxon>Desulfobacterales</taxon>
        <taxon>Desulfolunaceae</taxon>
        <taxon>Desulfoluna</taxon>
    </lineage>
</organism>
<evidence type="ECO:0000313" key="10">
    <source>
        <dbReference type="Proteomes" id="UP001320148"/>
    </source>
</evidence>
<keyword evidence="4 7" id="KW-0812">Transmembrane</keyword>
<proteinExistence type="predicted"/>
<dbReference type="Gene3D" id="1.20.1250.20">
    <property type="entry name" value="MFS general substrate transporter like domains"/>
    <property type="match status" value="1"/>
</dbReference>
<dbReference type="InterPro" id="IPR011701">
    <property type="entry name" value="MFS"/>
</dbReference>
<keyword evidence="10" id="KW-1185">Reference proteome</keyword>
<feature type="transmembrane region" description="Helical" evidence="7">
    <location>
        <begin position="370"/>
        <end position="394"/>
    </location>
</feature>
<feature type="transmembrane region" description="Helical" evidence="7">
    <location>
        <begin position="336"/>
        <end position="358"/>
    </location>
</feature>
<feature type="transmembrane region" description="Helical" evidence="7">
    <location>
        <begin position="227"/>
        <end position="251"/>
    </location>
</feature>
<keyword evidence="6 7" id="KW-0472">Membrane</keyword>
<dbReference type="InterPro" id="IPR036259">
    <property type="entry name" value="MFS_trans_sf"/>
</dbReference>
<dbReference type="Proteomes" id="UP001320148">
    <property type="component" value="Chromosome"/>
</dbReference>
<evidence type="ECO:0000256" key="5">
    <source>
        <dbReference type="ARBA" id="ARBA00022989"/>
    </source>
</evidence>
<evidence type="ECO:0000256" key="6">
    <source>
        <dbReference type="ARBA" id="ARBA00023136"/>
    </source>
</evidence>
<feature type="transmembrane region" description="Helical" evidence="7">
    <location>
        <begin position="144"/>
        <end position="169"/>
    </location>
</feature>
<keyword evidence="5 7" id="KW-1133">Transmembrane helix</keyword>
<evidence type="ECO:0000256" key="7">
    <source>
        <dbReference type="SAM" id="Phobius"/>
    </source>
</evidence>
<dbReference type="PANTHER" id="PTHR43266:SF2">
    <property type="entry name" value="MAJOR FACILITATOR SUPERFAMILY (MFS) PROFILE DOMAIN-CONTAINING PROTEIN"/>
    <property type="match status" value="1"/>
</dbReference>
<evidence type="ECO:0000256" key="4">
    <source>
        <dbReference type="ARBA" id="ARBA00022692"/>
    </source>
</evidence>
<dbReference type="SUPFAM" id="SSF103473">
    <property type="entry name" value="MFS general substrate transporter"/>
    <property type="match status" value="1"/>
</dbReference>
<dbReference type="SMART" id="SM00563">
    <property type="entry name" value="PlsC"/>
    <property type="match status" value="1"/>
</dbReference>
<evidence type="ECO:0000256" key="3">
    <source>
        <dbReference type="ARBA" id="ARBA00022475"/>
    </source>
</evidence>